<dbReference type="AlphaFoldDB" id="A0A061DJN4"/>
<evidence type="ECO:0000256" key="1">
    <source>
        <dbReference type="SAM" id="MobiDB-lite"/>
    </source>
</evidence>
<proteinExistence type="predicted"/>
<feature type="region of interest" description="Disordered" evidence="1">
    <location>
        <begin position="1"/>
        <end position="21"/>
    </location>
</feature>
<dbReference type="Gramene" id="EOX92810">
    <property type="protein sequence ID" value="EOX92810"/>
    <property type="gene ID" value="TCM_001680"/>
</dbReference>
<organism evidence="2 3">
    <name type="scientific">Theobroma cacao</name>
    <name type="common">Cacao</name>
    <name type="synonym">Cocoa</name>
    <dbReference type="NCBI Taxonomy" id="3641"/>
    <lineage>
        <taxon>Eukaryota</taxon>
        <taxon>Viridiplantae</taxon>
        <taxon>Streptophyta</taxon>
        <taxon>Embryophyta</taxon>
        <taxon>Tracheophyta</taxon>
        <taxon>Spermatophyta</taxon>
        <taxon>Magnoliopsida</taxon>
        <taxon>eudicotyledons</taxon>
        <taxon>Gunneridae</taxon>
        <taxon>Pentapetalae</taxon>
        <taxon>rosids</taxon>
        <taxon>malvids</taxon>
        <taxon>Malvales</taxon>
        <taxon>Malvaceae</taxon>
        <taxon>Byttnerioideae</taxon>
        <taxon>Theobroma</taxon>
    </lineage>
</organism>
<dbReference type="HOGENOM" id="CLU_2459179_0_0_1"/>
<evidence type="ECO:0000313" key="3">
    <source>
        <dbReference type="Proteomes" id="UP000026915"/>
    </source>
</evidence>
<keyword evidence="3" id="KW-1185">Reference proteome</keyword>
<feature type="compositionally biased region" description="Polar residues" evidence="1">
    <location>
        <begin position="10"/>
        <end position="21"/>
    </location>
</feature>
<protein>
    <submittedName>
        <fullName evidence="2">Uncharacterized protein</fullName>
    </submittedName>
</protein>
<dbReference type="EMBL" id="CM001879">
    <property type="protein sequence ID" value="EOX92810.1"/>
    <property type="molecule type" value="Genomic_DNA"/>
</dbReference>
<name>A0A061DJN4_THECC</name>
<dbReference type="InParanoid" id="A0A061DJN4"/>
<sequence length="89" mass="9894">MSNEIEENINLATNDSTSTPQVDVSVIEGNARSEAVSSKPQKHKEPSKTSLLVWDHFAKFVDDKGNHKASCSHYDKVLCADTKKIEHLL</sequence>
<dbReference type="Proteomes" id="UP000026915">
    <property type="component" value="Chromosome 1"/>
</dbReference>
<accession>A0A061DJN4</accession>
<gene>
    <name evidence="2" type="ORF">TCM_001680</name>
</gene>
<evidence type="ECO:0000313" key="2">
    <source>
        <dbReference type="EMBL" id="EOX92810.1"/>
    </source>
</evidence>
<reference evidence="2 3" key="1">
    <citation type="journal article" date="2013" name="Genome Biol.">
        <title>The genome sequence of the most widely cultivated cacao type and its use to identify candidate genes regulating pod color.</title>
        <authorList>
            <person name="Motamayor J.C."/>
            <person name="Mockaitis K."/>
            <person name="Schmutz J."/>
            <person name="Haiminen N."/>
            <person name="Iii D.L."/>
            <person name="Cornejo O."/>
            <person name="Findley S.D."/>
            <person name="Zheng P."/>
            <person name="Utro F."/>
            <person name="Royaert S."/>
            <person name="Saski C."/>
            <person name="Jenkins J."/>
            <person name="Podicheti R."/>
            <person name="Zhao M."/>
            <person name="Scheffler B.E."/>
            <person name="Stack J.C."/>
            <person name="Feltus F.A."/>
            <person name="Mustiga G.M."/>
            <person name="Amores F."/>
            <person name="Phillips W."/>
            <person name="Marelli J.P."/>
            <person name="May G.D."/>
            <person name="Shapiro H."/>
            <person name="Ma J."/>
            <person name="Bustamante C.D."/>
            <person name="Schnell R.J."/>
            <person name="Main D."/>
            <person name="Gilbert D."/>
            <person name="Parida L."/>
            <person name="Kuhn D.N."/>
        </authorList>
    </citation>
    <scope>NUCLEOTIDE SEQUENCE [LARGE SCALE GENOMIC DNA]</scope>
    <source>
        <strain evidence="3">cv. Matina 1-6</strain>
    </source>
</reference>